<evidence type="ECO:0000313" key="2">
    <source>
        <dbReference type="Proteomes" id="UP000286848"/>
    </source>
</evidence>
<comment type="caution">
    <text evidence="1">The sequence shown here is derived from an EMBL/GenBank/DDBJ whole genome shotgun (WGS) entry which is preliminary data.</text>
</comment>
<evidence type="ECO:0000313" key="1">
    <source>
        <dbReference type="EMBL" id="GBG94272.1"/>
    </source>
</evidence>
<proteinExistence type="predicted"/>
<reference evidence="1 2" key="1">
    <citation type="journal article" date="2019" name="Int. J. Syst. Evol. Microbiol.">
        <title>Lactobacillus salitolerans sp. nov., a novel lactic acid bacterium isolated from spent mushroom substrates.</title>
        <authorList>
            <person name="Tohno M."/>
            <person name="Tanizawa Y."/>
            <person name="Kojima Y."/>
            <person name="Sakamoto M."/>
            <person name="Nakamura Y."/>
            <person name="Ohkuma M."/>
            <person name="Kobayashi H."/>
        </authorList>
    </citation>
    <scope>NUCLEOTIDE SEQUENCE [LARGE SCALE GENOMIC DNA]</scope>
    <source>
        <strain evidence="1 2">YK43</strain>
    </source>
</reference>
<dbReference type="Proteomes" id="UP000286848">
    <property type="component" value="Unassembled WGS sequence"/>
</dbReference>
<gene>
    <name evidence="1" type="ORF">LFYK43_07310</name>
</gene>
<dbReference type="EMBL" id="BFFP01000008">
    <property type="protein sequence ID" value="GBG94272.1"/>
    <property type="molecule type" value="Genomic_DNA"/>
</dbReference>
<keyword evidence="2" id="KW-1185">Reference proteome</keyword>
<protein>
    <submittedName>
        <fullName evidence="1">Uncharacterized protein</fullName>
    </submittedName>
</protein>
<sequence length="92" mass="10744">MDPNYDDGLNGYRLLAEFPDYDLYVNDDNAVIQRFNEGIANSWQEFDLDFAFDQEDMETLKKAIKLYQSSDPIQAEKIKKEIEVEILGEVDE</sequence>
<name>A0A401IRW2_9LACO</name>
<dbReference type="AlphaFoldDB" id="A0A401IRW2"/>
<accession>A0A401IRW2</accession>
<dbReference type="OrthoDB" id="2322846at2"/>
<organism evidence="1 2">
    <name type="scientific">Ligilactobacillus salitolerans</name>
    <dbReference type="NCBI Taxonomy" id="1808352"/>
    <lineage>
        <taxon>Bacteria</taxon>
        <taxon>Bacillati</taxon>
        <taxon>Bacillota</taxon>
        <taxon>Bacilli</taxon>
        <taxon>Lactobacillales</taxon>
        <taxon>Lactobacillaceae</taxon>
        <taxon>Ligilactobacillus</taxon>
    </lineage>
</organism>
<dbReference type="RefSeq" id="WP_124975519.1">
    <property type="nucleotide sequence ID" value="NZ_BFFP01000008.1"/>
</dbReference>